<accession>A0AAW9RZ60</accession>
<dbReference type="InterPro" id="IPR000843">
    <property type="entry name" value="HTH_LacI"/>
</dbReference>
<dbReference type="PRINTS" id="PR00036">
    <property type="entry name" value="HTHLACI"/>
</dbReference>
<comment type="caution">
    <text evidence="5">The sequence shown here is derived from an EMBL/GenBank/DDBJ whole genome shotgun (WGS) entry which is preliminary data.</text>
</comment>
<dbReference type="Pfam" id="PF00356">
    <property type="entry name" value="LacI"/>
    <property type="match status" value="1"/>
</dbReference>
<gene>
    <name evidence="5" type="ORF">V3328_26210</name>
</gene>
<organism evidence="5 6">
    <name type="scientific">Microbaculum marinum</name>
    <dbReference type="NCBI Taxonomy" id="1764581"/>
    <lineage>
        <taxon>Bacteria</taxon>
        <taxon>Pseudomonadati</taxon>
        <taxon>Pseudomonadota</taxon>
        <taxon>Alphaproteobacteria</taxon>
        <taxon>Hyphomicrobiales</taxon>
        <taxon>Tepidamorphaceae</taxon>
        <taxon>Microbaculum</taxon>
    </lineage>
</organism>
<dbReference type="SUPFAM" id="SSF53822">
    <property type="entry name" value="Periplasmic binding protein-like I"/>
    <property type="match status" value="1"/>
</dbReference>
<dbReference type="InterPro" id="IPR046335">
    <property type="entry name" value="LacI/GalR-like_sensor"/>
</dbReference>
<dbReference type="SUPFAM" id="SSF47413">
    <property type="entry name" value="lambda repressor-like DNA-binding domains"/>
    <property type="match status" value="1"/>
</dbReference>
<dbReference type="AlphaFoldDB" id="A0AAW9RZ60"/>
<keyword evidence="1" id="KW-0805">Transcription regulation</keyword>
<dbReference type="CDD" id="cd06281">
    <property type="entry name" value="PBP1_LacI-like"/>
    <property type="match status" value="1"/>
</dbReference>
<dbReference type="InterPro" id="IPR010982">
    <property type="entry name" value="Lambda_DNA-bd_dom_sf"/>
</dbReference>
<evidence type="ECO:0000259" key="4">
    <source>
        <dbReference type="PROSITE" id="PS50932"/>
    </source>
</evidence>
<dbReference type="EMBL" id="JAZHOF010000016">
    <property type="protein sequence ID" value="MEJ8574996.1"/>
    <property type="molecule type" value="Genomic_DNA"/>
</dbReference>
<sequence length="343" mass="37322">MPKRSGNITIRDVARTAGVSIGTASRVLNEKQTVRADIRTRVQKAIDELGYRPNAVAQSMRRQSTHMVGCIIREINIPSLAAFVRAAHDVLDEAGFSLLISNSEGREDRERELLIRLNSQRTDGIMLGPYTPIDEKFGSLLRSLDAPIVLVDRDRPDWADAVMADHAGNAREATARLLELGHRRIVLLTGDTIIYPARERVRGYTEAHEAFGVPVDPALVRATSFLPTEGFRHASSLLTGRDVPTAIIAGGIDMLAGVLRAVRVRGLSIPGDISVIGAGDSELAELHTPAISVMRWDQAEIGRTAARLLLNRMAGNADGPPEHVLLPTEFIQRASIAPPPKRA</sequence>
<dbReference type="PROSITE" id="PS50932">
    <property type="entry name" value="HTH_LACI_2"/>
    <property type="match status" value="1"/>
</dbReference>
<dbReference type="SMART" id="SM00354">
    <property type="entry name" value="HTH_LACI"/>
    <property type="match status" value="1"/>
</dbReference>
<proteinExistence type="predicted"/>
<evidence type="ECO:0000256" key="3">
    <source>
        <dbReference type="ARBA" id="ARBA00023163"/>
    </source>
</evidence>
<evidence type="ECO:0000256" key="2">
    <source>
        <dbReference type="ARBA" id="ARBA00023125"/>
    </source>
</evidence>
<evidence type="ECO:0000313" key="6">
    <source>
        <dbReference type="Proteomes" id="UP001378188"/>
    </source>
</evidence>
<dbReference type="PROSITE" id="PS00356">
    <property type="entry name" value="HTH_LACI_1"/>
    <property type="match status" value="1"/>
</dbReference>
<feature type="domain" description="HTH lacI-type" evidence="4">
    <location>
        <begin position="8"/>
        <end position="62"/>
    </location>
</feature>
<keyword evidence="2" id="KW-0238">DNA-binding</keyword>
<dbReference type="Gene3D" id="1.10.260.40">
    <property type="entry name" value="lambda repressor-like DNA-binding domains"/>
    <property type="match status" value="1"/>
</dbReference>
<dbReference type="Proteomes" id="UP001378188">
    <property type="component" value="Unassembled WGS sequence"/>
</dbReference>
<dbReference type="PANTHER" id="PTHR30146">
    <property type="entry name" value="LACI-RELATED TRANSCRIPTIONAL REPRESSOR"/>
    <property type="match status" value="1"/>
</dbReference>
<protein>
    <submittedName>
        <fullName evidence="5">Substrate-binding domain-containing protein</fullName>
    </submittedName>
</protein>
<dbReference type="Gene3D" id="3.40.50.2300">
    <property type="match status" value="2"/>
</dbReference>
<dbReference type="CDD" id="cd01392">
    <property type="entry name" value="HTH_LacI"/>
    <property type="match status" value="1"/>
</dbReference>
<reference evidence="5 6" key="1">
    <citation type="submission" date="2024-02" db="EMBL/GenBank/DDBJ databases">
        <title>Genome analysis and characterization of Microbaculum marinisediminis sp. nov., isolated from marine sediment.</title>
        <authorList>
            <person name="Du Z.-J."/>
            <person name="Ye Y.-Q."/>
            <person name="Zhang Z.-R."/>
            <person name="Yuan S.-M."/>
            <person name="Zhang X.-Y."/>
        </authorList>
    </citation>
    <scope>NUCLEOTIDE SEQUENCE [LARGE SCALE GENOMIC DNA]</scope>
    <source>
        <strain evidence="5 6">SDUM1044001</strain>
    </source>
</reference>
<dbReference type="Pfam" id="PF13377">
    <property type="entry name" value="Peripla_BP_3"/>
    <property type="match status" value="1"/>
</dbReference>
<dbReference type="GO" id="GO:0003700">
    <property type="term" value="F:DNA-binding transcription factor activity"/>
    <property type="evidence" value="ECO:0007669"/>
    <property type="project" value="TreeGrafter"/>
</dbReference>
<dbReference type="PANTHER" id="PTHR30146:SF138">
    <property type="entry name" value="TRANSCRIPTIONAL REGULATORY PROTEIN"/>
    <property type="match status" value="1"/>
</dbReference>
<dbReference type="RefSeq" id="WP_340332696.1">
    <property type="nucleotide sequence ID" value="NZ_JAZHOF010000016.1"/>
</dbReference>
<keyword evidence="6" id="KW-1185">Reference proteome</keyword>
<evidence type="ECO:0000313" key="5">
    <source>
        <dbReference type="EMBL" id="MEJ8574996.1"/>
    </source>
</evidence>
<dbReference type="InterPro" id="IPR028082">
    <property type="entry name" value="Peripla_BP_I"/>
</dbReference>
<dbReference type="GO" id="GO:0000976">
    <property type="term" value="F:transcription cis-regulatory region binding"/>
    <property type="evidence" value="ECO:0007669"/>
    <property type="project" value="TreeGrafter"/>
</dbReference>
<name>A0AAW9RZ60_9HYPH</name>
<evidence type="ECO:0000256" key="1">
    <source>
        <dbReference type="ARBA" id="ARBA00023015"/>
    </source>
</evidence>
<keyword evidence="3" id="KW-0804">Transcription</keyword>